<dbReference type="Pfam" id="PF04055">
    <property type="entry name" value="Radical_SAM"/>
    <property type="match status" value="1"/>
</dbReference>
<dbReference type="SMART" id="SM00729">
    <property type="entry name" value="Elp3"/>
    <property type="match status" value="1"/>
</dbReference>
<dbReference type="PANTHER" id="PTHR13932:SF5">
    <property type="entry name" value="RADICAL S-ADENOSYL METHIONINE DOMAIN-CONTAINING PROTEIN 1, MITOCHONDRIAL"/>
    <property type="match status" value="1"/>
</dbReference>
<dbReference type="SFLD" id="SFLDG01065">
    <property type="entry name" value="anaerobic_coproporphyrinogen-I"/>
    <property type="match status" value="1"/>
</dbReference>
<dbReference type="InterPro" id="IPR007197">
    <property type="entry name" value="rSAM"/>
</dbReference>
<name>E4T218_PALPW</name>
<dbReference type="InterPro" id="IPR004559">
    <property type="entry name" value="HemW-like"/>
</dbReference>
<keyword evidence="2" id="KW-0963">Cytoplasm</keyword>
<dbReference type="GO" id="GO:0046872">
    <property type="term" value="F:metal ion binding"/>
    <property type="evidence" value="ECO:0007669"/>
    <property type="project" value="UniProtKB-UniRule"/>
</dbReference>
<comment type="subcellular location">
    <subcellularLocation>
        <location evidence="2">Cytoplasm</location>
    </subcellularLocation>
</comment>
<gene>
    <name evidence="4" type="ordered locus">Palpr_0606</name>
</gene>
<dbReference type="HOGENOM" id="CLU_027579_2_2_10"/>
<dbReference type="STRING" id="694427.Palpr_0606"/>
<dbReference type="NCBIfam" id="TIGR00539">
    <property type="entry name" value="hemN_rel"/>
    <property type="match status" value="1"/>
</dbReference>
<dbReference type="InterPro" id="IPR006638">
    <property type="entry name" value="Elp3/MiaA/NifB-like_rSAM"/>
</dbReference>
<dbReference type="Proteomes" id="UP000008718">
    <property type="component" value="Chromosome"/>
</dbReference>
<dbReference type="GO" id="GO:0006779">
    <property type="term" value="P:porphyrin-containing compound biosynthetic process"/>
    <property type="evidence" value="ECO:0007669"/>
    <property type="project" value="InterPro"/>
</dbReference>
<dbReference type="InterPro" id="IPR010723">
    <property type="entry name" value="HemN_C"/>
</dbReference>
<evidence type="ECO:0000259" key="3">
    <source>
        <dbReference type="PROSITE" id="PS51918"/>
    </source>
</evidence>
<sequence>MAGIYIHIPFCSKRCTYCDFYTEVAPDLIPDLVKHLVKEINIRKDYLKNETISTIYFGGGTPSILSREQFSEILDGIFAVYTVEENAEITFEANPDDLTVDFFDSIKYLPFNRISIGIQSFDDNDLKRINRRHTADQAIKAVKNAQNAGFDNISIDLIYGLPLQSIEDWEKQLDIALSLNIQHVSAYGLTYEEGTALWKQREKGLVKPIIDETMNEMYLLLVKKMKEKGFEAYEISNFALDGFRSKHNSSYWKQNSYLGIGPSAHSYDLVSRQWNVASIKAYIAALENNTPYFEKEELTLYDRYNDYVMVSLRTSDGLDFDFLSSEFGQNLASYFLDNIRIYIENNSVIQSDGKYSLTPQGIMISNQILIQLIKV</sequence>
<keyword evidence="2" id="KW-0949">S-adenosyl-L-methionine</keyword>
<reference evidence="4 5" key="2">
    <citation type="journal article" date="2011" name="Stand. Genomic Sci.">
        <title>Complete genome sequence of Paludibacter propionicigenes type strain (WB4).</title>
        <authorList>
            <person name="Gronow S."/>
            <person name="Munk C."/>
            <person name="Lapidus A."/>
            <person name="Nolan M."/>
            <person name="Lucas S."/>
            <person name="Hammon N."/>
            <person name="Deshpande S."/>
            <person name="Cheng J.F."/>
            <person name="Tapia R."/>
            <person name="Han C."/>
            <person name="Goodwin L."/>
            <person name="Pitluck S."/>
            <person name="Liolios K."/>
            <person name="Ivanova N."/>
            <person name="Mavromatis K."/>
            <person name="Mikhailova N."/>
            <person name="Pati A."/>
            <person name="Chen A."/>
            <person name="Palaniappan K."/>
            <person name="Land M."/>
            <person name="Hauser L."/>
            <person name="Chang Y.J."/>
            <person name="Jeffries C.D."/>
            <person name="Brambilla E."/>
            <person name="Rohde M."/>
            <person name="Goker M."/>
            <person name="Detter J.C."/>
            <person name="Woyke T."/>
            <person name="Bristow J."/>
            <person name="Eisen J.A."/>
            <person name="Markowitz V."/>
            <person name="Hugenholtz P."/>
            <person name="Kyrpides N.C."/>
            <person name="Klenk H.P."/>
        </authorList>
    </citation>
    <scope>NUCLEOTIDE SEQUENCE [LARGE SCALE GENOMIC DNA]</scope>
    <source>
        <strain evidence="5">DSM 17365 / JCM 13257 / WB4</strain>
    </source>
</reference>
<dbReference type="Pfam" id="PF06969">
    <property type="entry name" value="HemN_C"/>
    <property type="match status" value="1"/>
</dbReference>
<protein>
    <recommendedName>
        <fullName evidence="2">Heme chaperone HemW</fullName>
    </recommendedName>
</protein>
<dbReference type="SUPFAM" id="SSF102114">
    <property type="entry name" value="Radical SAM enzymes"/>
    <property type="match status" value="1"/>
</dbReference>
<dbReference type="EMBL" id="CP002345">
    <property type="protein sequence ID" value="ADQ78762.1"/>
    <property type="molecule type" value="Genomic_DNA"/>
</dbReference>
<dbReference type="KEGG" id="ppn:Palpr_0606"/>
<dbReference type="SFLD" id="SFLDF00288">
    <property type="entry name" value="HemN-like__clustered_with_nucl"/>
    <property type="match status" value="1"/>
</dbReference>
<comment type="similarity">
    <text evidence="1">Belongs to the anaerobic coproporphyrinogen-III oxidase family. HemW subfamily.</text>
</comment>
<dbReference type="Gene3D" id="3.80.30.20">
    <property type="entry name" value="tm_1862 like domain"/>
    <property type="match status" value="1"/>
</dbReference>
<dbReference type="OrthoDB" id="9808022at2"/>
<organism evidence="4 5">
    <name type="scientific">Paludibacter propionicigenes (strain DSM 17365 / JCM 13257 / WB4)</name>
    <dbReference type="NCBI Taxonomy" id="694427"/>
    <lineage>
        <taxon>Bacteria</taxon>
        <taxon>Pseudomonadati</taxon>
        <taxon>Bacteroidota</taxon>
        <taxon>Bacteroidia</taxon>
        <taxon>Bacteroidales</taxon>
        <taxon>Paludibacteraceae</taxon>
        <taxon>Paludibacter</taxon>
    </lineage>
</organism>
<dbReference type="SFLD" id="SFLDS00029">
    <property type="entry name" value="Radical_SAM"/>
    <property type="match status" value="1"/>
</dbReference>
<dbReference type="AlphaFoldDB" id="E4T218"/>
<evidence type="ECO:0000256" key="1">
    <source>
        <dbReference type="ARBA" id="ARBA00006100"/>
    </source>
</evidence>
<reference key="1">
    <citation type="submission" date="2010-11" db="EMBL/GenBank/DDBJ databases">
        <title>The complete genome of Paludibacter propionicigenes DSM 17365.</title>
        <authorList>
            <consortium name="US DOE Joint Genome Institute (JGI-PGF)"/>
            <person name="Lucas S."/>
            <person name="Copeland A."/>
            <person name="Lapidus A."/>
            <person name="Bruce D."/>
            <person name="Goodwin L."/>
            <person name="Pitluck S."/>
            <person name="Kyrpides N."/>
            <person name="Mavromatis K."/>
            <person name="Ivanova N."/>
            <person name="Munk A.C."/>
            <person name="Brettin T."/>
            <person name="Detter J.C."/>
            <person name="Han C."/>
            <person name="Tapia R."/>
            <person name="Land M."/>
            <person name="Hauser L."/>
            <person name="Markowitz V."/>
            <person name="Cheng J.-F."/>
            <person name="Hugenholtz P."/>
            <person name="Woyke T."/>
            <person name="Wu D."/>
            <person name="Gronow S."/>
            <person name="Wellnitz S."/>
            <person name="Brambilla E."/>
            <person name="Klenk H.-P."/>
            <person name="Eisen J.A."/>
        </authorList>
    </citation>
    <scope>NUCLEOTIDE SEQUENCE</scope>
    <source>
        <strain>WB4</strain>
    </source>
</reference>
<dbReference type="InterPro" id="IPR058240">
    <property type="entry name" value="rSAM_sf"/>
</dbReference>
<dbReference type="SFLD" id="SFLDF00562">
    <property type="entry name" value="HemN-like__clustered_with_heat"/>
    <property type="match status" value="1"/>
</dbReference>
<evidence type="ECO:0000313" key="4">
    <source>
        <dbReference type="EMBL" id="ADQ78762.1"/>
    </source>
</evidence>
<proteinExistence type="inferred from homology"/>
<dbReference type="eggNOG" id="COG0635">
    <property type="taxonomic scope" value="Bacteria"/>
</dbReference>
<evidence type="ECO:0000313" key="5">
    <source>
        <dbReference type="Proteomes" id="UP000008718"/>
    </source>
</evidence>
<dbReference type="CDD" id="cd01335">
    <property type="entry name" value="Radical_SAM"/>
    <property type="match status" value="1"/>
</dbReference>
<keyword evidence="2" id="KW-0479">Metal-binding</keyword>
<dbReference type="GO" id="GO:0051539">
    <property type="term" value="F:4 iron, 4 sulfur cluster binding"/>
    <property type="evidence" value="ECO:0007669"/>
    <property type="project" value="UniProtKB-UniRule"/>
</dbReference>
<feature type="domain" description="Radical SAM core" evidence="3">
    <location>
        <begin position="1"/>
        <end position="231"/>
    </location>
</feature>
<dbReference type="InterPro" id="IPR034505">
    <property type="entry name" value="Coproporphyrinogen-III_oxidase"/>
</dbReference>
<keyword evidence="2" id="KW-0411">Iron-sulfur</keyword>
<dbReference type="SFLD" id="SFLDG01082">
    <property type="entry name" value="B12-binding_domain_containing"/>
    <property type="match status" value="1"/>
</dbReference>
<dbReference type="RefSeq" id="WP_013444131.1">
    <property type="nucleotide sequence ID" value="NC_014734.1"/>
</dbReference>
<evidence type="ECO:0000256" key="2">
    <source>
        <dbReference type="RuleBase" id="RU364116"/>
    </source>
</evidence>
<keyword evidence="2" id="KW-0408">Iron</keyword>
<comment type="function">
    <text evidence="2">Probably acts as a heme chaperone, transferring heme to an unknown acceptor. Binds one molecule of heme per monomer, possibly covalently. Binds 1 [4Fe-4S] cluster. The cluster is coordinated with 3 cysteines and an exchangeable S-adenosyl-L-methionine.</text>
</comment>
<keyword evidence="2" id="KW-0004">4Fe-4S</keyword>
<dbReference type="PANTHER" id="PTHR13932">
    <property type="entry name" value="COPROPORPHYRINIGEN III OXIDASE"/>
    <property type="match status" value="1"/>
</dbReference>
<keyword evidence="5" id="KW-1185">Reference proteome</keyword>
<accession>E4T218</accession>
<keyword evidence="2" id="KW-0349">Heme</keyword>
<dbReference type="GO" id="GO:0005737">
    <property type="term" value="C:cytoplasm"/>
    <property type="evidence" value="ECO:0007669"/>
    <property type="project" value="UniProtKB-SubCell"/>
</dbReference>
<keyword evidence="2" id="KW-0143">Chaperone</keyword>
<dbReference type="GO" id="GO:0004109">
    <property type="term" value="F:coproporphyrinogen oxidase activity"/>
    <property type="evidence" value="ECO:0007669"/>
    <property type="project" value="InterPro"/>
</dbReference>
<dbReference type="PROSITE" id="PS51918">
    <property type="entry name" value="RADICAL_SAM"/>
    <property type="match status" value="1"/>
</dbReference>
<dbReference type="InterPro" id="IPR023404">
    <property type="entry name" value="rSAM_horseshoe"/>
</dbReference>